<feature type="signal peptide" evidence="2">
    <location>
        <begin position="1"/>
        <end position="24"/>
    </location>
</feature>
<evidence type="ECO:0000313" key="4">
    <source>
        <dbReference type="EMBL" id="QRG68862.1"/>
    </source>
</evidence>
<feature type="region of interest" description="Disordered" evidence="1">
    <location>
        <begin position="101"/>
        <end position="140"/>
    </location>
</feature>
<dbReference type="InterPro" id="IPR025711">
    <property type="entry name" value="PepSY"/>
</dbReference>
<proteinExistence type="predicted"/>
<dbReference type="Gene3D" id="3.10.450.40">
    <property type="match status" value="1"/>
</dbReference>
<keyword evidence="2" id="KW-0732">Signal</keyword>
<organism evidence="4 5">
    <name type="scientific">Brevibacillus choshinensis</name>
    <dbReference type="NCBI Taxonomy" id="54911"/>
    <lineage>
        <taxon>Bacteria</taxon>
        <taxon>Bacillati</taxon>
        <taxon>Bacillota</taxon>
        <taxon>Bacilli</taxon>
        <taxon>Bacillales</taxon>
        <taxon>Paenibacillaceae</taxon>
        <taxon>Brevibacillus</taxon>
    </lineage>
</organism>
<dbReference type="Pfam" id="PF03413">
    <property type="entry name" value="PepSY"/>
    <property type="match status" value="1"/>
</dbReference>
<accession>A0ABX7FT87</accession>
<sequence length="140" mass="15349">MKKVIIALSTAAALAALGTGVVSAADAHASGQLHTLTAQIPHKQEISADRAKQLAWAIVPGRILSIELEFEHGRTFYKVKILHETVRYEVLIDSETGKSYFHKAERSTDDRGYDAHRGRGRGSDDRGGDDHRDRGRGSDD</sequence>
<evidence type="ECO:0000256" key="2">
    <source>
        <dbReference type="SAM" id="SignalP"/>
    </source>
</evidence>
<evidence type="ECO:0000256" key="1">
    <source>
        <dbReference type="SAM" id="MobiDB-lite"/>
    </source>
</evidence>
<dbReference type="Proteomes" id="UP000596248">
    <property type="component" value="Chromosome"/>
</dbReference>
<feature type="domain" description="PepSY" evidence="3">
    <location>
        <begin position="46"/>
        <end position="98"/>
    </location>
</feature>
<name>A0ABX7FT87_BRECH</name>
<dbReference type="EMBL" id="CP069127">
    <property type="protein sequence ID" value="QRG68862.1"/>
    <property type="molecule type" value="Genomic_DNA"/>
</dbReference>
<protein>
    <submittedName>
        <fullName evidence="4">PepSY domain-containing protein</fullName>
    </submittedName>
</protein>
<reference evidence="4 5" key="1">
    <citation type="submission" date="2021-01" db="EMBL/GenBank/DDBJ databases">
        <title>Identification of strong promoters based on the transcriptome of Brevibacillus choshinensis.</title>
        <authorList>
            <person name="Yao D."/>
            <person name="Zhang K."/>
            <person name="Wu J."/>
        </authorList>
    </citation>
    <scope>NUCLEOTIDE SEQUENCE [LARGE SCALE GENOMIC DNA]</scope>
    <source>
        <strain evidence="4 5">HPD31-SP3</strain>
    </source>
</reference>
<feature type="compositionally biased region" description="Basic and acidic residues" evidence="1">
    <location>
        <begin position="102"/>
        <end position="140"/>
    </location>
</feature>
<keyword evidence="5" id="KW-1185">Reference proteome</keyword>
<evidence type="ECO:0000259" key="3">
    <source>
        <dbReference type="Pfam" id="PF03413"/>
    </source>
</evidence>
<gene>
    <name evidence="4" type="ORF">JNE38_06870</name>
</gene>
<feature type="chain" id="PRO_5045855552" evidence="2">
    <location>
        <begin position="25"/>
        <end position="140"/>
    </location>
</feature>
<evidence type="ECO:0000313" key="5">
    <source>
        <dbReference type="Proteomes" id="UP000596248"/>
    </source>
</evidence>
<dbReference type="RefSeq" id="WP_203355860.1">
    <property type="nucleotide sequence ID" value="NZ_CP069127.1"/>
</dbReference>